<reference evidence="3" key="2">
    <citation type="journal article" date="2021" name="PeerJ">
        <title>Extensive microbial diversity within the chicken gut microbiome revealed by metagenomics and culture.</title>
        <authorList>
            <person name="Gilroy R."/>
            <person name="Ravi A."/>
            <person name="Getino M."/>
            <person name="Pursley I."/>
            <person name="Horton D.L."/>
            <person name="Alikhan N.F."/>
            <person name="Baker D."/>
            <person name="Gharbi K."/>
            <person name="Hall N."/>
            <person name="Watson M."/>
            <person name="Adriaenssens E.M."/>
            <person name="Foster-Nyarko E."/>
            <person name="Jarju S."/>
            <person name="Secka A."/>
            <person name="Antonio M."/>
            <person name="Oren A."/>
            <person name="Chaudhuri R.R."/>
            <person name="La Ragione R."/>
            <person name="Hildebrand F."/>
            <person name="Pallen M.J."/>
        </authorList>
    </citation>
    <scope>NUCLEOTIDE SEQUENCE</scope>
    <source>
        <strain evidence="3">17113</strain>
    </source>
</reference>
<name>A0A9D9DFW6_9FIRM</name>
<proteinExistence type="predicted"/>
<keyword evidence="1" id="KW-0456">Lyase</keyword>
<dbReference type="GO" id="GO:0016829">
    <property type="term" value="F:lyase activity"/>
    <property type="evidence" value="ECO:0007669"/>
    <property type="project" value="UniProtKB-KW"/>
</dbReference>
<gene>
    <name evidence="3" type="ORF">IAC61_06230</name>
</gene>
<evidence type="ECO:0000313" key="4">
    <source>
        <dbReference type="Proteomes" id="UP000823634"/>
    </source>
</evidence>
<evidence type="ECO:0000313" key="3">
    <source>
        <dbReference type="EMBL" id="MBO8426887.1"/>
    </source>
</evidence>
<evidence type="ECO:0000259" key="2">
    <source>
        <dbReference type="Pfam" id="PF01989"/>
    </source>
</evidence>
<accession>A0A9D9DFW6</accession>
<reference evidence="3" key="1">
    <citation type="submission" date="2020-10" db="EMBL/GenBank/DDBJ databases">
        <authorList>
            <person name="Gilroy R."/>
        </authorList>
    </citation>
    <scope>NUCLEOTIDE SEQUENCE</scope>
    <source>
        <strain evidence="3">17113</strain>
    </source>
</reference>
<dbReference type="Proteomes" id="UP000823634">
    <property type="component" value="Unassembled WGS sequence"/>
</dbReference>
<dbReference type="Pfam" id="PF01989">
    <property type="entry name" value="AcnX_swivel_put"/>
    <property type="match status" value="1"/>
</dbReference>
<dbReference type="Gene3D" id="3.50.30.10">
    <property type="entry name" value="Phosphohistidine domain"/>
    <property type="match status" value="1"/>
</dbReference>
<feature type="domain" description="Phosphomevalonate dehydratase small subunit-like" evidence="2">
    <location>
        <begin position="48"/>
        <end position="109"/>
    </location>
</feature>
<sequence>MREFKGRVIAPGHFDGEAAVTKGGFNTLASFQKSALNSHCKKVIVSDQNNQDLFGKNITGKALCLPMTIGSTTGGMIIQTVSARGIAPSAWLFAEPIDPLAASGIILATTWNGVKMVCVDSLGKEFLDYVKTGDRVEAKEDGTVIVYR</sequence>
<comment type="caution">
    <text evidence="3">The sequence shown here is derived from an EMBL/GenBank/DDBJ whole genome shotgun (WGS) entry which is preliminary data.</text>
</comment>
<evidence type="ECO:0000256" key="1">
    <source>
        <dbReference type="ARBA" id="ARBA00023239"/>
    </source>
</evidence>
<dbReference type="InterPro" id="IPR002840">
    <property type="entry name" value="PMDh-S-like_dom"/>
</dbReference>
<dbReference type="AlphaFoldDB" id="A0A9D9DFW6"/>
<dbReference type="SUPFAM" id="SSF52016">
    <property type="entry name" value="LeuD/IlvD-like"/>
    <property type="match status" value="1"/>
</dbReference>
<dbReference type="EMBL" id="JADINA010000039">
    <property type="protein sequence ID" value="MBO8426887.1"/>
    <property type="molecule type" value="Genomic_DNA"/>
</dbReference>
<protein>
    <submittedName>
        <fullName evidence="3">DUF126 domain-containing protein</fullName>
    </submittedName>
</protein>
<organism evidence="3 4">
    <name type="scientific">Candidatus Alloenteromonas pullistercoris</name>
    <dbReference type="NCBI Taxonomy" id="2840785"/>
    <lineage>
        <taxon>Bacteria</taxon>
        <taxon>Bacillati</taxon>
        <taxon>Bacillota</taxon>
        <taxon>Bacillota incertae sedis</taxon>
        <taxon>Candidatus Alloenteromonas</taxon>
    </lineage>
</organism>